<feature type="domain" description="HSF-type DNA-binding" evidence="5">
    <location>
        <begin position="1"/>
        <end position="92"/>
    </location>
</feature>
<proteinExistence type="inferred from homology"/>
<evidence type="ECO:0000259" key="5">
    <source>
        <dbReference type="SMART" id="SM00415"/>
    </source>
</evidence>
<keyword evidence="7" id="KW-1185">Reference proteome</keyword>
<dbReference type="Gene3D" id="1.10.10.10">
    <property type="entry name" value="Winged helix-like DNA-binding domain superfamily/Winged helix DNA-binding domain"/>
    <property type="match status" value="1"/>
</dbReference>
<name>A0ABR2WE51_9FUNG</name>
<dbReference type="InterPro" id="IPR036388">
    <property type="entry name" value="WH-like_DNA-bd_sf"/>
</dbReference>
<protein>
    <submittedName>
        <fullName evidence="6">Flocculation suppression protein</fullName>
    </submittedName>
</protein>
<evidence type="ECO:0000256" key="2">
    <source>
        <dbReference type="ARBA" id="ARBA00023125"/>
    </source>
</evidence>
<reference evidence="6 7" key="1">
    <citation type="submission" date="2023-04" db="EMBL/GenBank/DDBJ databases">
        <title>Genome of Basidiobolus ranarum AG-B5.</title>
        <authorList>
            <person name="Stajich J.E."/>
            <person name="Carter-House D."/>
            <person name="Gryganskyi A."/>
        </authorList>
    </citation>
    <scope>NUCLEOTIDE SEQUENCE [LARGE SCALE GENOMIC DNA]</scope>
    <source>
        <strain evidence="6 7">AG-B5</strain>
    </source>
</reference>
<dbReference type="SUPFAM" id="SSF46785">
    <property type="entry name" value="Winged helix' DNA-binding domain"/>
    <property type="match status" value="1"/>
</dbReference>
<dbReference type="Pfam" id="PF00447">
    <property type="entry name" value="HSF_DNA-bind"/>
    <property type="match status" value="1"/>
</dbReference>
<evidence type="ECO:0000256" key="4">
    <source>
        <dbReference type="RuleBase" id="RU004020"/>
    </source>
</evidence>
<dbReference type="PANTHER" id="PTHR10015">
    <property type="entry name" value="HEAT SHOCK TRANSCRIPTION FACTOR"/>
    <property type="match status" value="1"/>
</dbReference>
<keyword evidence="2" id="KW-0238">DNA-binding</keyword>
<comment type="caution">
    <text evidence="6">The sequence shown here is derived from an EMBL/GenBank/DDBJ whole genome shotgun (WGS) entry which is preliminary data.</text>
</comment>
<dbReference type="PANTHER" id="PTHR10015:SF206">
    <property type="entry name" value="HSF-TYPE DNA-BINDING DOMAIN-CONTAINING PROTEIN"/>
    <property type="match status" value="1"/>
</dbReference>
<evidence type="ECO:0000256" key="1">
    <source>
        <dbReference type="ARBA" id="ARBA00004123"/>
    </source>
</evidence>
<accession>A0ABR2WE51</accession>
<dbReference type="Proteomes" id="UP001479436">
    <property type="component" value="Unassembled WGS sequence"/>
</dbReference>
<dbReference type="SMART" id="SM00415">
    <property type="entry name" value="HSF"/>
    <property type="match status" value="1"/>
</dbReference>
<sequence>MLSESKYFDVIAWEPSGNRFVIKDPVKFASEVLPQFYETDKLASFTRQLNIHGFYQVPDPRTKTSNHSLMAIHLHRYFRRDQPNEYYLVQRLKNPYSRAMVAFPIPELEASTITKPPEPSLSLAISLYPPICAQPISQDEQELACTKKLANQCLNCSILRQEVKMMSKQIEYYISIVNKLVSLHTLVYDRLLSLQTPIASNS</sequence>
<evidence type="ECO:0000256" key="3">
    <source>
        <dbReference type="ARBA" id="ARBA00023242"/>
    </source>
</evidence>
<comment type="subcellular location">
    <subcellularLocation>
        <location evidence="1">Nucleus</location>
    </subcellularLocation>
</comment>
<organism evidence="6 7">
    <name type="scientific">Basidiobolus ranarum</name>
    <dbReference type="NCBI Taxonomy" id="34480"/>
    <lineage>
        <taxon>Eukaryota</taxon>
        <taxon>Fungi</taxon>
        <taxon>Fungi incertae sedis</taxon>
        <taxon>Zoopagomycota</taxon>
        <taxon>Entomophthoromycotina</taxon>
        <taxon>Basidiobolomycetes</taxon>
        <taxon>Basidiobolales</taxon>
        <taxon>Basidiobolaceae</taxon>
        <taxon>Basidiobolus</taxon>
    </lineage>
</organism>
<dbReference type="InterPro" id="IPR036390">
    <property type="entry name" value="WH_DNA-bd_sf"/>
</dbReference>
<gene>
    <name evidence="6" type="primary">SFL1_5</name>
    <name evidence="6" type="ORF">K7432_016885</name>
</gene>
<evidence type="ECO:0000313" key="7">
    <source>
        <dbReference type="Proteomes" id="UP001479436"/>
    </source>
</evidence>
<dbReference type="EMBL" id="JASJQH010003122">
    <property type="protein sequence ID" value="KAK9759773.1"/>
    <property type="molecule type" value="Genomic_DNA"/>
</dbReference>
<keyword evidence="3" id="KW-0539">Nucleus</keyword>
<evidence type="ECO:0000313" key="6">
    <source>
        <dbReference type="EMBL" id="KAK9759773.1"/>
    </source>
</evidence>
<comment type="similarity">
    <text evidence="4">Belongs to the HSF family.</text>
</comment>
<dbReference type="InterPro" id="IPR000232">
    <property type="entry name" value="HSF_DNA-bd"/>
</dbReference>